<proteinExistence type="predicted"/>
<sequence>MRSLEAVVLFGFVMAASVFLAFYVDMLAQAALDREVRTLAASTEGLLVGQFRDVLTAASFYYIRNFTYMLYVPTQFPTLDAYNYTSLVYVGRDGLLYINTTFTGYRGNGVSNAFVSAAVGNVTSAALTGGVRIYLQGSLGTAPPQCSTPYGVNLTMVGCSALLAGGRQYYTLWVIKR</sequence>
<dbReference type="Proteomes" id="UP000001694">
    <property type="component" value="Chromosome"/>
</dbReference>
<evidence type="ECO:0000313" key="2">
    <source>
        <dbReference type="EMBL" id="ACB39075.1"/>
    </source>
</evidence>
<keyword evidence="1" id="KW-0472">Membrane</keyword>
<dbReference type="STRING" id="444157.Tneu_0117"/>
<reference evidence="2" key="1">
    <citation type="submission" date="2008-03" db="EMBL/GenBank/DDBJ databases">
        <title>Complete sequence of Thermoproteus neutrophilus V24Sta.</title>
        <authorList>
            <consortium name="US DOE Joint Genome Institute"/>
            <person name="Copeland A."/>
            <person name="Lucas S."/>
            <person name="Lapidus A."/>
            <person name="Glavina del Rio T."/>
            <person name="Dalin E."/>
            <person name="Tice H."/>
            <person name="Bruce D."/>
            <person name="Goodwin L."/>
            <person name="Pitluck S."/>
            <person name="Sims D."/>
            <person name="Brettin T."/>
            <person name="Detter J.C."/>
            <person name="Han C."/>
            <person name="Kuske C.R."/>
            <person name="Schmutz J."/>
            <person name="Larimer F."/>
            <person name="Land M."/>
            <person name="Hauser L."/>
            <person name="Kyrpides N."/>
            <person name="Mikhailova N."/>
            <person name="Biddle J.F."/>
            <person name="Zhang Z."/>
            <person name="Fitz-Gibbon S.T."/>
            <person name="Lowe T.M."/>
            <person name="Saltikov C."/>
            <person name="House C.H."/>
            <person name="Richardson P."/>
        </authorList>
    </citation>
    <scope>NUCLEOTIDE SEQUENCE [LARGE SCALE GENOMIC DNA]</scope>
    <source>
        <strain evidence="2">V24Sta</strain>
    </source>
</reference>
<feature type="transmembrane region" description="Helical" evidence="1">
    <location>
        <begin position="6"/>
        <end position="24"/>
    </location>
</feature>
<dbReference type="AlphaFoldDB" id="B1YAA1"/>
<dbReference type="eggNOG" id="arCOG05473">
    <property type="taxonomic scope" value="Archaea"/>
</dbReference>
<keyword evidence="1" id="KW-1133">Transmembrane helix</keyword>
<dbReference type="KEGG" id="tne:Tneu_0117"/>
<dbReference type="EMBL" id="CP001014">
    <property type="protein sequence ID" value="ACB39075.1"/>
    <property type="molecule type" value="Genomic_DNA"/>
</dbReference>
<dbReference type="GeneID" id="6164351"/>
<keyword evidence="1" id="KW-0812">Transmembrane</keyword>
<name>B1YAA1_PYRNV</name>
<dbReference type="RefSeq" id="WP_012349496.1">
    <property type="nucleotide sequence ID" value="NC_010525.1"/>
</dbReference>
<evidence type="ECO:0000256" key="1">
    <source>
        <dbReference type="SAM" id="Phobius"/>
    </source>
</evidence>
<accession>B1YAA1</accession>
<keyword evidence="3" id="KW-1185">Reference proteome</keyword>
<organism evidence="2 3">
    <name type="scientific">Pyrobaculum neutrophilum (strain DSM 2338 / JCM 9278 / NBRC 100436 / V24Sta)</name>
    <name type="common">Thermoproteus neutrophilus</name>
    <dbReference type="NCBI Taxonomy" id="444157"/>
    <lineage>
        <taxon>Archaea</taxon>
        <taxon>Thermoproteota</taxon>
        <taxon>Thermoprotei</taxon>
        <taxon>Thermoproteales</taxon>
        <taxon>Thermoproteaceae</taxon>
        <taxon>Pyrobaculum</taxon>
    </lineage>
</organism>
<dbReference type="HOGENOM" id="CLU_120801_0_0_2"/>
<evidence type="ECO:0000313" key="3">
    <source>
        <dbReference type="Proteomes" id="UP000001694"/>
    </source>
</evidence>
<gene>
    <name evidence="2" type="ordered locus">Tneu_0117</name>
</gene>
<protein>
    <submittedName>
        <fullName evidence="2">Uncharacterized protein</fullName>
    </submittedName>
</protein>